<dbReference type="Proteomes" id="UP000595894">
    <property type="component" value="Chromosome"/>
</dbReference>
<protein>
    <submittedName>
        <fullName evidence="1">Uncharacterized protein</fullName>
    </submittedName>
</protein>
<reference evidence="2" key="1">
    <citation type="submission" date="2020-09" db="EMBL/GenBank/DDBJ databases">
        <title>Sphingomonas sp., a new species isolated from pork steak.</title>
        <authorList>
            <person name="Heidler von Heilborn D."/>
        </authorList>
    </citation>
    <scope>NUCLEOTIDE SEQUENCE [LARGE SCALE GENOMIC DNA]</scope>
</reference>
<dbReference type="AlphaFoldDB" id="A0A974NT65"/>
<sequence>MIFHRYTASTGALLGSYAEDPRLAKSGITFNAATQAISEQDMGGVTPDMAWNPTTHLYEIDAAKLEARLIVSIKATNEALVRGVYSQNYGKQKKYSRKQQEVLDFRSLTGALGIPVVQPLSAALSLFLPGFQALTAAQQQKRFRFSRSQAAKRGVSIDVIIAEIEARIDVVETKVSDWEATELEAIRSIKLATTASAKQAIFDAINWNWSA</sequence>
<dbReference type="EMBL" id="CP061035">
    <property type="protein sequence ID" value="QQV76534.1"/>
    <property type="molecule type" value="Genomic_DNA"/>
</dbReference>
<keyword evidence="2" id="KW-1185">Reference proteome</keyword>
<name>A0A974NT65_9SPHN</name>
<organism evidence="1 2">
    <name type="scientific">Sphingomonas aliaeris</name>
    <dbReference type="NCBI Taxonomy" id="2759526"/>
    <lineage>
        <taxon>Bacteria</taxon>
        <taxon>Pseudomonadati</taxon>
        <taxon>Pseudomonadota</taxon>
        <taxon>Alphaproteobacteria</taxon>
        <taxon>Sphingomonadales</taxon>
        <taxon>Sphingomonadaceae</taxon>
        <taxon>Sphingomonas</taxon>
    </lineage>
</organism>
<dbReference type="RefSeq" id="WP_202091945.1">
    <property type="nucleotide sequence ID" value="NZ_CP061035.1"/>
</dbReference>
<accession>A0A974NT65</accession>
<dbReference type="KEGG" id="sari:H5J25_13890"/>
<gene>
    <name evidence="1" type="ORF">H5J25_13890</name>
</gene>
<evidence type="ECO:0000313" key="2">
    <source>
        <dbReference type="Proteomes" id="UP000595894"/>
    </source>
</evidence>
<proteinExistence type="predicted"/>
<evidence type="ECO:0000313" key="1">
    <source>
        <dbReference type="EMBL" id="QQV76534.1"/>
    </source>
</evidence>